<proteinExistence type="predicted"/>
<dbReference type="AlphaFoldDB" id="A0A2Z6MG67"/>
<evidence type="ECO:0000313" key="2">
    <source>
        <dbReference type="EMBL" id="GAU30801.1"/>
    </source>
</evidence>
<dbReference type="EMBL" id="DF973435">
    <property type="protein sequence ID" value="GAU30795.1"/>
    <property type="molecule type" value="Genomic_DNA"/>
</dbReference>
<reference evidence="2" key="1">
    <citation type="submission" date="2015-11" db="EMBL/GenBank/DDBJ databases">
        <title>Climate clever clovers: pastures for reduced methane emission by livestock.</title>
        <authorList>
            <person name="Hirakawa H."/>
            <person name="Kaur P."/>
            <person name="Shirasawa K."/>
            <person name="Nichols P."/>
            <person name="Nagano S."/>
            <person name="Appels R."/>
            <person name="Erskine W."/>
            <person name="Isobe S."/>
        </authorList>
    </citation>
    <scope>NUCLEOTIDE SEQUENCE</scope>
</reference>
<keyword evidence="3" id="KW-1185">Reference proteome</keyword>
<organism evidence="2 3">
    <name type="scientific">Trifolium subterraneum</name>
    <name type="common">Subterranean clover</name>
    <dbReference type="NCBI Taxonomy" id="3900"/>
    <lineage>
        <taxon>Eukaryota</taxon>
        <taxon>Viridiplantae</taxon>
        <taxon>Streptophyta</taxon>
        <taxon>Embryophyta</taxon>
        <taxon>Tracheophyta</taxon>
        <taxon>Spermatophyta</taxon>
        <taxon>Magnoliopsida</taxon>
        <taxon>eudicotyledons</taxon>
        <taxon>Gunneridae</taxon>
        <taxon>Pentapetalae</taxon>
        <taxon>rosids</taxon>
        <taxon>fabids</taxon>
        <taxon>Fabales</taxon>
        <taxon>Fabaceae</taxon>
        <taxon>Papilionoideae</taxon>
        <taxon>50 kb inversion clade</taxon>
        <taxon>NPAAA clade</taxon>
        <taxon>Hologalegina</taxon>
        <taxon>IRL clade</taxon>
        <taxon>Trifolieae</taxon>
        <taxon>Trifolium</taxon>
    </lineage>
</organism>
<reference evidence="3" key="2">
    <citation type="journal article" date="2017" name="Front. Plant Sci.">
        <title>Climate Clever Clovers: New Paradigm to Reduce the Environmental Footprint of Ruminants by Breeding Low Methanogenic Forages Utilizing Haplotype Variation.</title>
        <authorList>
            <person name="Kaur P."/>
            <person name="Appels R."/>
            <person name="Bayer P.E."/>
            <person name="Keeble-Gagnere G."/>
            <person name="Wang J."/>
            <person name="Hirakawa H."/>
            <person name="Shirasawa K."/>
            <person name="Vercoe P."/>
            <person name="Stefanova K."/>
            <person name="Durmic Z."/>
            <person name="Nichols P."/>
            <person name="Revell C."/>
            <person name="Isobe S.N."/>
            <person name="Edwards D."/>
            <person name="Erskine W."/>
        </authorList>
    </citation>
    <scope>NUCLEOTIDE SEQUENCE [LARGE SCALE GENOMIC DNA]</scope>
    <source>
        <strain evidence="3">cv. Daliak</strain>
    </source>
</reference>
<sequence>MKVGVSRTCSKNNMKIRTSTFANEQEVTKSQNMMQVGYELVRSVNLAHSFSIQFREEQRNTLGIE</sequence>
<dbReference type="EMBL" id="DF973435">
    <property type="protein sequence ID" value="GAU30801.1"/>
    <property type="molecule type" value="Genomic_DNA"/>
</dbReference>
<evidence type="ECO:0000313" key="1">
    <source>
        <dbReference type="EMBL" id="GAU30795.1"/>
    </source>
</evidence>
<protein>
    <submittedName>
        <fullName evidence="2">Uncharacterized protein</fullName>
    </submittedName>
</protein>
<name>A0A2Z6MG67_TRISU</name>
<accession>A0A2Z6MG67</accession>
<gene>
    <name evidence="1" type="ORF">TSUD_355210</name>
    <name evidence="2" type="ORF">TSUD_355270</name>
</gene>
<evidence type="ECO:0000313" key="3">
    <source>
        <dbReference type="Proteomes" id="UP000242715"/>
    </source>
</evidence>
<dbReference type="Proteomes" id="UP000242715">
    <property type="component" value="Unassembled WGS sequence"/>
</dbReference>